<evidence type="ECO:0000313" key="4">
    <source>
        <dbReference type="EMBL" id="MCZ8536017.1"/>
    </source>
</evidence>
<organism evidence="4 5">
    <name type="scientific">Paenisporosarcina quisquiliarum</name>
    <dbReference type="NCBI Taxonomy" id="365346"/>
    <lineage>
        <taxon>Bacteria</taxon>
        <taxon>Bacillati</taxon>
        <taxon>Bacillota</taxon>
        <taxon>Bacilli</taxon>
        <taxon>Bacillales</taxon>
        <taxon>Caryophanaceae</taxon>
        <taxon>Paenisporosarcina</taxon>
    </lineage>
</organism>
<dbReference type="AlphaFoldDB" id="A0A9X3LDG2"/>
<proteinExistence type="predicted"/>
<feature type="transmembrane region" description="Helical" evidence="3">
    <location>
        <begin position="6"/>
        <end position="30"/>
    </location>
</feature>
<protein>
    <submittedName>
        <fullName evidence="4">Prepilin-type N-terminal cleavage/methylation domain-containing protein</fullName>
    </submittedName>
</protein>
<dbReference type="Proteomes" id="UP001152173">
    <property type="component" value="Unassembled WGS sequence"/>
</dbReference>
<dbReference type="NCBIfam" id="TIGR02532">
    <property type="entry name" value="IV_pilin_GFxxxE"/>
    <property type="match status" value="1"/>
</dbReference>
<keyword evidence="5" id="KW-1185">Reference proteome</keyword>
<evidence type="ECO:0000313" key="5">
    <source>
        <dbReference type="Proteomes" id="UP001152173"/>
    </source>
</evidence>
<evidence type="ECO:0000256" key="2">
    <source>
        <dbReference type="ARBA" id="ARBA00023287"/>
    </source>
</evidence>
<dbReference type="RefSeq" id="WP_269925133.1">
    <property type="nucleotide sequence ID" value="NZ_JAMKBJ010000002.1"/>
</dbReference>
<keyword evidence="3" id="KW-0472">Membrane</keyword>
<dbReference type="InterPro" id="IPR016785">
    <property type="entry name" value="ComGD"/>
</dbReference>
<gene>
    <name evidence="4" type="ORF">M9R32_02275</name>
</gene>
<name>A0A9X3LDG2_9BACL</name>
<dbReference type="PIRSF" id="PIRSF021292">
    <property type="entry name" value="Competence_ComGD"/>
    <property type="match status" value="1"/>
</dbReference>
<dbReference type="PROSITE" id="PS00409">
    <property type="entry name" value="PROKAR_NTER_METHYL"/>
    <property type="match status" value="1"/>
</dbReference>
<dbReference type="InterPro" id="IPR012902">
    <property type="entry name" value="N_methyl_site"/>
</dbReference>
<dbReference type="GO" id="GO:0009986">
    <property type="term" value="C:cell surface"/>
    <property type="evidence" value="ECO:0007669"/>
    <property type="project" value="UniProtKB-SubCell"/>
</dbReference>
<keyword evidence="3" id="KW-1133">Transmembrane helix</keyword>
<comment type="subcellular location">
    <subcellularLocation>
        <location evidence="1">Cell surface</location>
    </subcellularLocation>
</comment>
<keyword evidence="3" id="KW-0812">Transmembrane</keyword>
<comment type="caution">
    <text evidence="4">The sequence shown here is derived from an EMBL/GenBank/DDBJ whole genome shotgun (WGS) entry which is preliminary data.</text>
</comment>
<reference evidence="4" key="1">
    <citation type="submission" date="2022-05" db="EMBL/GenBank/DDBJ databases">
        <authorList>
            <person name="Colautti A."/>
            <person name="Iacumin L."/>
        </authorList>
    </citation>
    <scope>NUCLEOTIDE SEQUENCE</scope>
    <source>
        <strain evidence="4">SK 55</strain>
    </source>
</reference>
<sequence>MSLDQKGYSLIELLLVLAIVLVISSSTLYVKNRYVEKHTFELFYNQLKLDAMHIQLKATEEQRYMKLIFDAGGTRYIGRKSLYEPLFERKLPLGYALSSSSTLKELAYLPNGTIEKFGTISFVTPGGIKIVRIYIGKGRMILEQ</sequence>
<evidence type="ECO:0000256" key="3">
    <source>
        <dbReference type="SAM" id="Phobius"/>
    </source>
</evidence>
<dbReference type="Pfam" id="PF07963">
    <property type="entry name" value="N_methyl"/>
    <property type="match status" value="1"/>
</dbReference>
<evidence type="ECO:0000256" key="1">
    <source>
        <dbReference type="ARBA" id="ARBA00004241"/>
    </source>
</evidence>
<accession>A0A9X3LDG2</accession>
<dbReference type="GO" id="GO:0030420">
    <property type="term" value="P:establishment of competence for transformation"/>
    <property type="evidence" value="ECO:0007669"/>
    <property type="project" value="UniProtKB-KW"/>
</dbReference>
<dbReference type="EMBL" id="JAMKBJ010000002">
    <property type="protein sequence ID" value="MCZ8536017.1"/>
    <property type="molecule type" value="Genomic_DNA"/>
</dbReference>
<keyword evidence="2" id="KW-0178">Competence</keyword>